<dbReference type="InterPro" id="IPR019008">
    <property type="entry name" value="Beta_sandwich_EMC7"/>
</dbReference>
<feature type="signal peptide" evidence="7">
    <location>
        <begin position="1"/>
        <end position="16"/>
    </location>
</feature>
<proteinExistence type="predicted"/>
<dbReference type="Pfam" id="PF09430">
    <property type="entry name" value="EMC7_beta-sandw"/>
    <property type="match status" value="1"/>
</dbReference>
<keyword evidence="3 7" id="KW-0732">Signal</keyword>
<protein>
    <recommendedName>
        <fullName evidence="8">ER membrane protein complex subunit 7 beta-sandwich domain-containing protein</fullName>
    </recommendedName>
</protein>
<feature type="chain" id="PRO_5034722629" description="ER membrane protein complex subunit 7 beta-sandwich domain-containing protein" evidence="7">
    <location>
        <begin position="17"/>
        <end position="275"/>
    </location>
</feature>
<feature type="compositionally biased region" description="Polar residues" evidence="6">
    <location>
        <begin position="219"/>
        <end position="229"/>
    </location>
</feature>
<evidence type="ECO:0000256" key="2">
    <source>
        <dbReference type="ARBA" id="ARBA00022692"/>
    </source>
</evidence>
<dbReference type="GO" id="GO:0072546">
    <property type="term" value="C:EMC complex"/>
    <property type="evidence" value="ECO:0007669"/>
    <property type="project" value="TreeGrafter"/>
</dbReference>
<dbReference type="InterPro" id="IPR039163">
    <property type="entry name" value="EMC7"/>
</dbReference>
<dbReference type="AlphaFoldDB" id="A0A8H3FY67"/>
<evidence type="ECO:0000256" key="3">
    <source>
        <dbReference type="ARBA" id="ARBA00022729"/>
    </source>
</evidence>
<evidence type="ECO:0000313" key="9">
    <source>
        <dbReference type="EMBL" id="CAF9932836.1"/>
    </source>
</evidence>
<keyword evidence="2" id="KW-0812">Transmembrane</keyword>
<evidence type="ECO:0000256" key="5">
    <source>
        <dbReference type="ARBA" id="ARBA00023136"/>
    </source>
</evidence>
<keyword evidence="10" id="KW-1185">Reference proteome</keyword>
<gene>
    <name evidence="9" type="ORF">GOMPHAMPRED_006678</name>
</gene>
<accession>A0A8H3FY67</accession>
<evidence type="ECO:0000256" key="7">
    <source>
        <dbReference type="SAM" id="SignalP"/>
    </source>
</evidence>
<evidence type="ECO:0000256" key="1">
    <source>
        <dbReference type="ARBA" id="ARBA00004167"/>
    </source>
</evidence>
<evidence type="ECO:0000313" key="10">
    <source>
        <dbReference type="Proteomes" id="UP000664169"/>
    </source>
</evidence>
<feature type="compositionally biased region" description="Polar residues" evidence="6">
    <location>
        <begin position="256"/>
        <end position="266"/>
    </location>
</feature>
<keyword evidence="5" id="KW-0472">Membrane</keyword>
<feature type="region of interest" description="Disordered" evidence="6">
    <location>
        <begin position="208"/>
        <end position="275"/>
    </location>
</feature>
<dbReference type="OrthoDB" id="27095at2759"/>
<comment type="caution">
    <text evidence="9">The sequence shown here is derived from an EMBL/GenBank/DDBJ whole genome shotgun (WGS) entry which is preliminary data.</text>
</comment>
<evidence type="ECO:0000256" key="4">
    <source>
        <dbReference type="ARBA" id="ARBA00022989"/>
    </source>
</evidence>
<comment type="subcellular location">
    <subcellularLocation>
        <location evidence="1">Membrane</location>
        <topology evidence="1">Single-pass membrane protein</topology>
    </subcellularLocation>
</comment>
<evidence type="ECO:0000259" key="8">
    <source>
        <dbReference type="Pfam" id="PF09430"/>
    </source>
</evidence>
<evidence type="ECO:0000256" key="6">
    <source>
        <dbReference type="SAM" id="MobiDB-lite"/>
    </source>
</evidence>
<dbReference type="EMBL" id="CAJPDQ010000048">
    <property type="protein sequence ID" value="CAF9932836.1"/>
    <property type="molecule type" value="Genomic_DNA"/>
</dbReference>
<dbReference type="Proteomes" id="UP000664169">
    <property type="component" value="Unassembled WGS sequence"/>
</dbReference>
<name>A0A8H3FY67_9LECA</name>
<feature type="domain" description="ER membrane protein complex subunit 7 beta-sandwich" evidence="8">
    <location>
        <begin position="46"/>
        <end position="184"/>
    </location>
</feature>
<keyword evidence="4" id="KW-1133">Transmembrane helix</keyword>
<dbReference type="PANTHER" id="PTHR13605:SF4">
    <property type="entry name" value="ER MEMBRANE PROTEIN COMPLEX SUBUNIT 7"/>
    <property type="match status" value="1"/>
</dbReference>
<sequence length="275" mass="29197">MYLPILSLLFLSSTLASPSVNPDPNIRPASNPLLTLTFPPTSVLPNPQILGPRTYASLKTANRTLTALFRRNSTFVFEDVPLGSYLGEVWTGAAGVNTVPMRVDVVGLDGKFSAAGDIARSSKKISIWQTFRGNDWDNKGELLAQASGIEGVVVNVQVLGARDVFEKRGGFSPTSLLKNPMILIGIVAMALMFGMPKLMENMDPEMREEFEKQQRAGGTATSFASALTGQGSGGFDPASWLAGSAAKPSEGDPTKNGGTTRSSGTESKGGKKRRA</sequence>
<organism evidence="9 10">
    <name type="scientific">Gomphillus americanus</name>
    <dbReference type="NCBI Taxonomy" id="1940652"/>
    <lineage>
        <taxon>Eukaryota</taxon>
        <taxon>Fungi</taxon>
        <taxon>Dikarya</taxon>
        <taxon>Ascomycota</taxon>
        <taxon>Pezizomycotina</taxon>
        <taxon>Lecanoromycetes</taxon>
        <taxon>OSLEUM clade</taxon>
        <taxon>Ostropomycetidae</taxon>
        <taxon>Ostropales</taxon>
        <taxon>Graphidaceae</taxon>
        <taxon>Gomphilloideae</taxon>
        <taxon>Gomphillus</taxon>
    </lineage>
</organism>
<reference evidence="9" key="1">
    <citation type="submission" date="2021-03" db="EMBL/GenBank/DDBJ databases">
        <authorList>
            <person name="Tagirdzhanova G."/>
        </authorList>
    </citation>
    <scope>NUCLEOTIDE SEQUENCE</scope>
</reference>
<dbReference type="PANTHER" id="PTHR13605">
    <property type="entry name" value="ER MEMBRANE PROTEIN COMPLEX SUBUNIT 7"/>
    <property type="match status" value="1"/>
</dbReference>